<proteinExistence type="predicted"/>
<reference evidence="7" key="1">
    <citation type="submission" date="2018-05" db="EMBL/GenBank/DDBJ databases">
        <authorList>
            <person name="Lanie J.A."/>
            <person name="Ng W.-L."/>
            <person name="Kazmierczak K.M."/>
            <person name="Andrzejewski T.M."/>
            <person name="Davidsen T.M."/>
            <person name="Wayne K.J."/>
            <person name="Tettelin H."/>
            <person name="Glass J.I."/>
            <person name="Rusch D."/>
            <person name="Podicherti R."/>
            <person name="Tsui H.-C.T."/>
            <person name="Winkler M.E."/>
        </authorList>
    </citation>
    <scope>NUCLEOTIDE SEQUENCE</scope>
</reference>
<keyword evidence="3" id="KW-0227">DNA damage</keyword>
<feature type="region of interest" description="Disordered" evidence="6">
    <location>
        <begin position="1"/>
        <end position="25"/>
    </location>
</feature>
<feature type="compositionally biased region" description="Polar residues" evidence="6">
    <location>
        <begin position="9"/>
        <end position="25"/>
    </location>
</feature>
<dbReference type="SUPFAM" id="SSF52980">
    <property type="entry name" value="Restriction endonuclease-like"/>
    <property type="match status" value="1"/>
</dbReference>
<dbReference type="PIRSF" id="PIRSF018267">
    <property type="entry name" value="VSR_endonuc"/>
    <property type="match status" value="1"/>
</dbReference>
<evidence type="ECO:0000256" key="2">
    <source>
        <dbReference type="ARBA" id="ARBA00022759"/>
    </source>
</evidence>
<dbReference type="Gene3D" id="3.40.960.10">
    <property type="entry name" value="VSR Endonuclease"/>
    <property type="match status" value="1"/>
</dbReference>
<dbReference type="EMBL" id="UINC01188620">
    <property type="protein sequence ID" value="SVE01930.1"/>
    <property type="molecule type" value="Genomic_DNA"/>
</dbReference>
<evidence type="ECO:0000256" key="5">
    <source>
        <dbReference type="ARBA" id="ARBA00023204"/>
    </source>
</evidence>
<organism evidence="7">
    <name type="scientific">marine metagenome</name>
    <dbReference type="NCBI Taxonomy" id="408172"/>
    <lineage>
        <taxon>unclassified sequences</taxon>
        <taxon>metagenomes</taxon>
        <taxon>ecological metagenomes</taxon>
    </lineage>
</organism>
<dbReference type="Pfam" id="PF03852">
    <property type="entry name" value="Vsr"/>
    <property type="match status" value="1"/>
</dbReference>
<evidence type="ECO:0000256" key="4">
    <source>
        <dbReference type="ARBA" id="ARBA00022801"/>
    </source>
</evidence>
<evidence type="ECO:0000313" key="7">
    <source>
        <dbReference type="EMBL" id="SVE01930.1"/>
    </source>
</evidence>
<keyword evidence="2" id="KW-0255">Endonuclease</keyword>
<dbReference type="InterPro" id="IPR011335">
    <property type="entry name" value="Restrct_endonuc-II-like"/>
</dbReference>
<evidence type="ECO:0000256" key="6">
    <source>
        <dbReference type="SAM" id="MobiDB-lite"/>
    </source>
</evidence>
<gene>
    <name evidence="7" type="ORF">METZ01_LOCUS454784</name>
</gene>
<keyword evidence="1" id="KW-0540">Nuclease</keyword>
<evidence type="ECO:0008006" key="8">
    <source>
        <dbReference type="Google" id="ProtNLM"/>
    </source>
</evidence>
<dbReference type="GO" id="GO:0006298">
    <property type="term" value="P:mismatch repair"/>
    <property type="evidence" value="ECO:0007669"/>
    <property type="project" value="InterPro"/>
</dbReference>
<accession>A0A383A2Y6</accession>
<dbReference type="GO" id="GO:0016787">
    <property type="term" value="F:hydrolase activity"/>
    <property type="evidence" value="ECO:0007669"/>
    <property type="project" value="UniProtKB-KW"/>
</dbReference>
<dbReference type="InterPro" id="IPR004603">
    <property type="entry name" value="DNA_mismatch_endonuc_vsr"/>
</dbReference>
<dbReference type="AlphaFoldDB" id="A0A383A2Y6"/>
<keyword evidence="4" id="KW-0378">Hydrolase</keyword>
<keyword evidence="5" id="KW-0234">DNA repair</keyword>
<protein>
    <recommendedName>
        <fullName evidence="8">Very short patch repair endonuclease</fullName>
    </recommendedName>
</protein>
<name>A0A383A2Y6_9ZZZZ</name>
<dbReference type="GO" id="GO:0004519">
    <property type="term" value="F:endonuclease activity"/>
    <property type="evidence" value="ECO:0007669"/>
    <property type="project" value="UniProtKB-KW"/>
</dbReference>
<dbReference type="CDD" id="cd00221">
    <property type="entry name" value="Vsr"/>
    <property type="match status" value="1"/>
</dbReference>
<sequence length="145" mass="16899">MKISEIGSPMNNSVRKSMQGNRSTNTKPELILRKAMWRRGLKGYRVNCKNVPGTPDICNRRLNLAVFVHGCFWHRCPSCALPLPKSNSEYWRTKFARNVERDKLVISQLTSDGWRVEVVWECRLRGKTAEIEEVLDQLGKYWEKC</sequence>
<evidence type="ECO:0000256" key="3">
    <source>
        <dbReference type="ARBA" id="ARBA00022763"/>
    </source>
</evidence>
<evidence type="ECO:0000256" key="1">
    <source>
        <dbReference type="ARBA" id="ARBA00022722"/>
    </source>
</evidence>
<dbReference type="NCBIfam" id="TIGR00632">
    <property type="entry name" value="vsr"/>
    <property type="match status" value="1"/>
</dbReference>